<feature type="signal peptide" evidence="1">
    <location>
        <begin position="1"/>
        <end position="18"/>
    </location>
</feature>
<keyword evidence="1" id="KW-0732">Signal</keyword>
<evidence type="ECO:0000256" key="1">
    <source>
        <dbReference type="SAM" id="SignalP"/>
    </source>
</evidence>
<dbReference type="WBParaSite" id="SMUV_0000453401-mRNA-1">
    <property type="protein sequence ID" value="SMUV_0000453401-mRNA-1"/>
    <property type="gene ID" value="SMUV_0000453401"/>
</dbReference>
<accession>A0A0N5AJA3</accession>
<sequence length="41" mass="4768">MLHILLLLFLQQFTFVTGSMLENIFRFGVKNLNLSVKKSLL</sequence>
<evidence type="ECO:0000313" key="3">
    <source>
        <dbReference type="WBParaSite" id="SMUV_0000453401-mRNA-1"/>
    </source>
</evidence>
<proteinExistence type="predicted"/>
<reference evidence="3" key="1">
    <citation type="submission" date="2017-02" db="UniProtKB">
        <authorList>
            <consortium name="WormBaseParasite"/>
        </authorList>
    </citation>
    <scope>IDENTIFICATION</scope>
</reference>
<dbReference type="Proteomes" id="UP000046393">
    <property type="component" value="Unplaced"/>
</dbReference>
<feature type="chain" id="PRO_5005893123" evidence="1">
    <location>
        <begin position="19"/>
        <end position="41"/>
    </location>
</feature>
<dbReference type="AlphaFoldDB" id="A0A0N5AJA3"/>
<name>A0A0N5AJA3_9BILA</name>
<keyword evidence="2" id="KW-1185">Reference proteome</keyword>
<organism evidence="2 3">
    <name type="scientific">Syphacia muris</name>
    <dbReference type="NCBI Taxonomy" id="451379"/>
    <lineage>
        <taxon>Eukaryota</taxon>
        <taxon>Metazoa</taxon>
        <taxon>Ecdysozoa</taxon>
        <taxon>Nematoda</taxon>
        <taxon>Chromadorea</taxon>
        <taxon>Rhabditida</taxon>
        <taxon>Spirurina</taxon>
        <taxon>Oxyuridomorpha</taxon>
        <taxon>Oxyuroidea</taxon>
        <taxon>Oxyuridae</taxon>
        <taxon>Syphacia</taxon>
    </lineage>
</organism>
<evidence type="ECO:0000313" key="2">
    <source>
        <dbReference type="Proteomes" id="UP000046393"/>
    </source>
</evidence>
<protein>
    <submittedName>
        <fullName evidence="3">Uncharacterized protein</fullName>
    </submittedName>
</protein>